<gene>
    <name evidence="1" type="ORF">FA15DRAFT_708748</name>
</gene>
<dbReference type="Proteomes" id="UP000307440">
    <property type="component" value="Unassembled WGS sequence"/>
</dbReference>
<keyword evidence="2" id="KW-1185">Reference proteome</keyword>
<reference evidence="1 2" key="1">
    <citation type="journal article" date="2019" name="Nat. Ecol. Evol.">
        <title>Megaphylogeny resolves global patterns of mushroom evolution.</title>
        <authorList>
            <person name="Varga T."/>
            <person name="Krizsan K."/>
            <person name="Foldi C."/>
            <person name="Dima B."/>
            <person name="Sanchez-Garcia M."/>
            <person name="Sanchez-Ramirez S."/>
            <person name="Szollosi G.J."/>
            <person name="Szarkandi J.G."/>
            <person name="Papp V."/>
            <person name="Albert L."/>
            <person name="Andreopoulos W."/>
            <person name="Angelini C."/>
            <person name="Antonin V."/>
            <person name="Barry K.W."/>
            <person name="Bougher N.L."/>
            <person name="Buchanan P."/>
            <person name="Buyck B."/>
            <person name="Bense V."/>
            <person name="Catcheside P."/>
            <person name="Chovatia M."/>
            <person name="Cooper J."/>
            <person name="Damon W."/>
            <person name="Desjardin D."/>
            <person name="Finy P."/>
            <person name="Geml J."/>
            <person name="Haridas S."/>
            <person name="Hughes K."/>
            <person name="Justo A."/>
            <person name="Karasinski D."/>
            <person name="Kautmanova I."/>
            <person name="Kiss B."/>
            <person name="Kocsube S."/>
            <person name="Kotiranta H."/>
            <person name="LaButti K.M."/>
            <person name="Lechner B.E."/>
            <person name="Liimatainen K."/>
            <person name="Lipzen A."/>
            <person name="Lukacs Z."/>
            <person name="Mihaltcheva S."/>
            <person name="Morgado L.N."/>
            <person name="Niskanen T."/>
            <person name="Noordeloos M.E."/>
            <person name="Ohm R.A."/>
            <person name="Ortiz-Santana B."/>
            <person name="Ovrebo C."/>
            <person name="Racz N."/>
            <person name="Riley R."/>
            <person name="Savchenko A."/>
            <person name="Shiryaev A."/>
            <person name="Soop K."/>
            <person name="Spirin V."/>
            <person name="Szebenyi C."/>
            <person name="Tomsovsky M."/>
            <person name="Tulloss R.E."/>
            <person name="Uehling J."/>
            <person name="Grigoriev I.V."/>
            <person name="Vagvolgyi C."/>
            <person name="Papp T."/>
            <person name="Martin F.M."/>
            <person name="Miettinen O."/>
            <person name="Hibbett D.S."/>
            <person name="Nagy L.G."/>
        </authorList>
    </citation>
    <scope>NUCLEOTIDE SEQUENCE [LARGE SCALE GENOMIC DNA]</scope>
    <source>
        <strain evidence="1 2">CBS 121175</strain>
    </source>
</reference>
<accession>A0A5C3KII2</accession>
<evidence type="ECO:0000313" key="2">
    <source>
        <dbReference type="Proteomes" id="UP000307440"/>
    </source>
</evidence>
<sequence>MAPLPRNWTLETQPQSINNDTTKDVITADNLDILPRIIQPLQTAQAVEPYNQIINTIVGTVDKSKDDKKKNSEDQNKMNTITTSMPTFTTMTVTDVTSTINTEFRRISGISGGNVTSMGIFEEDLDWLITKEHKLWSEGLIGYSFS</sequence>
<organism evidence="1 2">
    <name type="scientific">Coprinopsis marcescibilis</name>
    <name type="common">Agaric fungus</name>
    <name type="synonym">Psathyrella marcescibilis</name>
    <dbReference type="NCBI Taxonomy" id="230819"/>
    <lineage>
        <taxon>Eukaryota</taxon>
        <taxon>Fungi</taxon>
        <taxon>Dikarya</taxon>
        <taxon>Basidiomycota</taxon>
        <taxon>Agaricomycotina</taxon>
        <taxon>Agaricomycetes</taxon>
        <taxon>Agaricomycetidae</taxon>
        <taxon>Agaricales</taxon>
        <taxon>Agaricineae</taxon>
        <taxon>Psathyrellaceae</taxon>
        <taxon>Coprinopsis</taxon>
    </lineage>
</organism>
<proteinExistence type="predicted"/>
<dbReference type="EMBL" id="ML210329">
    <property type="protein sequence ID" value="TFK19687.1"/>
    <property type="molecule type" value="Genomic_DNA"/>
</dbReference>
<evidence type="ECO:0000313" key="1">
    <source>
        <dbReference type="EMBL" id="TFK19687.1"/>
    </source>
</evidence>
<name>A0A5C3KII2_COPMA</name>
<dbReference type="AlphaFoldDB" id="A0A5C3KII2"/>
<protein>
    <submittedName>
        <fullName evidence="1">Uncharacterized protein</fullName>
    </submittedName>
</protein>